<organism evidence="3 4">
    <name type="scientific">Pseudomonas eucalypticola</name>
    <dbReference type="NCBI Taxonomy" id="2599595"/>
    <lineage>
        <taxon>Bacteria</taxon>
        <taxon>Pseudomonadati</taxon>
        <taxon>Pseudomonadota</taxon>
        <taxon>Gammaproteobacteria</taxon>
        <taxon>Pseudomonadales</taxon>
        <taxon>Pseudomonadaceae</taxon>
        <taxon>Pseudomonas</taxon>
    </lineage>
</organism>
<accession>A0A7D5DB44</accession>
<evidence type="ECO:0008006" key="5">
    <source>
        <dbReference type="Google" id="ProtNLM"/>
    </source>
</evidence>
<name>A0A7D5DB44_9PSED</name>
<dbReference type="EMBL" id="CP056030">
    <property type="protein sequence ID" value="QKZ06435.1"/>
    <property type="molecule type" value="Genomic_DNA"/>
</dbReference>
<evidence type="ECO:0000313" key="4">
    <source>
        <dbReference type="Proteomes" id="UP000509568"/>
    </source>
</evidence>
<dbReference type="Proteomes" id="UP000509568">
    <property type="component" value="Chromosome"/>
</dbReference>
<dbReference type="AlphaFoldDB" id="A0A7D5DB44"/>
<dbReference type="KEGG" id="pez:HWQ56_22705"/>
<keyword evidence="2" id="KW-0732">Signal</keyword>
<feature type="transmembrane region" description="Helical" evidence="1">
    <location>
        <begin position="51"/>
        <end position="72"/>
    </location>
</feature>
<sequence length="162" mass="17208">MNIKGFKRSVLIGVFAAAAGLASPAFAAGPHGGWHGGGGGWHGGGWHGGGWGSAGWWGLGLGLGLGYTAAVVSDSYYYPRTTYYYPAYPATTYYYPAYNYYAPPPAPVYQAAPVQTSAAPPPPAQASSDWYYCRTSQAYYPNVRTCTVPWQQVPATPPGRIN</sequence>
<dbReference type="RefSeq" id="WP_176571837.1">
    <property type="nucleotide sequence ID" value="NZ_CP056030.1"/>
</dbReference>
<evidence type="ECO:0000256" key="2">
    <source>
        <dbReference type="SAM" id="SignalP"/>
    </source>
</evidence>
<keyword evidence="1" id="KW-0472">Membrane</keyword>
<feature type="chain" id="PRO_5029005512" description="Lectin-like protein BA14k" evidence="2">
    <location>
        <begin position="28"/>
        <end position="162"/>
    </location>
</feature>
<evidence type="ECO:0000256" key="1">
    <source>
        <dbReference type="SAM" id="Phobius"/>
    </source>
</evidence>
<proteinExistence type="predicted"/>
<gene>
    <name evidence="3" type="ORF">HWQ56_22705</name>
</gene>
<keyword evidence="4" id="KW-1185">Reference proteome</keyword>
<protein>
    <recommendedName>
        <fullName evidence="5">Lectin-like protein BA14k</fullName>
    </recommendedName>
</protein>
<reference evidence="3 4" key="1">
    <citation type="submission" date="2020-06" db="EMBL/GenBank/DDBJ databases">
        <title>Pseudomonas eucalypticola sp. nov., an endophyte of Eucalyptus dunnii leaves with biocontrol ability of eucalyptus leaf blight.</title>
        <authorList>
            <person name="Liu Y."/>
            <person name="Song Z."/>
            <person name="Zeng H."/>
            <person name="Lu M."/>
            <person name="Wang X."/>
            <person name="Lian X."/>
            <person name="Zhang Q."/>
        </authorList>
    </citation>
    <scope>NUCLEOTIDE SEQUENCE [LARGE SCALE GENOMIC DNA]</scope>
    <source>
        <strain evidence="3 4">NP-1</strain>
    </source>
</reference>
<feature type="signal peptide" evidence="2">
    <location>
        <begin position="1"/>
        <end position="27"/>
    </location>
</feature>
<keyword evidence="1" id="KW-1133">Transmembrane helix</keyword>
<keyword evidence="1" id="KW-0812">Transmembrane</keyword>
<evidence type="ECO:0000313" key="3">
    <source>
        <dbReference type="EMBL" id="QKZ06435.1"/>
    </source>
</evidence>